<evidence type="ECO:0000313" key="2">
    <source>
        <dbReference type="Proteomes" id="UP000003082"/>
    </source>
</evidence>
<proteinExistence type="predicted"/>
<comment type="caution">
    <text evidence="1">The sequence shown here is derived from an EMBL/GenBank/DDBJ whole genome shotgun (WGS) entry which is preliminary data.</text>
</comment>
<accession>B9CXQ6</accession>
<dbReference type="EMBL" id="ACFU01000001">
    <property type="protein sequence ID" value="EEF15447.1"/>
    <property type="molecule type" value="Genomic_DNA"/>
</dbReference>
<protein>
    <submittedName>
        <fullName evidence="1">Uncharacterized protein</fullName>
    </submittedName>
</protein>
<reference evidence="1 2" key="1">
    <citation type="submission" date="2008-08" db="EMBL/GenBank/DDBJ databases">
        <authorList>
            <person name="Madupu R."/>
            <person name="Durkin A.S."/>
            <person name="Torralba M."/>
            <person name="Methe B."/>
            <person name="Sutton G.G."/>
            <person name="Strausberg R.L."/>
            <person name="Nelson K.E."/>
        </authorList>
    </citation>
    <scope>NUCLEOTIDE SEQUENCE [LARGE SCALE GENOMIC DNA]</scope>
    <source>
        <strain evidence="1 2">RM3267</strain>
    </source>
</reference>
<dbReference type="STRING" id="553218.CAMRE0001_0118"/>
<keyword evidence="2" id="KW-1185">Reference proteome</keyword>
<gene>
    <name evidence="1" type="ORF">CAMRE0001_0118</name>
</gene>
<dbReference type="AlphaFoldDB" id="B9CXQ6"/>
<organism evidence="1 2">
    <name type="scientific">Campylobacter rectus RM3267</name>
    <dbReference type="NCBI Taxonomy" id="553218"/>
    <lineage>
        <taxon>Bacteria</taxon>
        <taxon>Pseudomonadati</taxon>
        <taxon>Campylobacterota</taxon>
        <taxon>Epsilonproteobacteria</taxon>
        <taxon>Campylobacterales</taxon>
        <taxon>Campylobacteraceae</taxon>
        <taxon>Campylobacter</taxon>
    </lineage>
</organism>
<name>B9CXQ6_CAMRE</name>
<dbReference type="Proteomes" id="UP000003082">
    <property type="component" value="Unassembled WGS sequence"/>
</dbReference>
<evidence type="ECO:0000313" key="1">
    <source>
        <dbReference type="EMBL" id="EEF15447.1"/>
    </source>
</evidence>
<sequence>MARQTARLFMIWFAVFKAEFSPPTLSPQNMLTFLSKFYL</sequence>